<reference evidence="5 6" key="1">
    <citation type="submission" date="2014-06" db="EMBL/GenBank/DDBJ databases">
        <authorList>
            <person name="Swart Estienne"/>
        </authorList>
    </citation>
    <scope>NUCLEOTIDE SEQUENCE [LARGE SCALE GENOMIC DNA]</scope>
    <source>
        <strain evidence="5 6">130c</strain>
    </source>
</reference>
<dbReference type="Pfam" id="PF21051">
    <property type="entry name" value="ARMC9_LisH"/>
    <property type="match status" value="1"/>
</dbReference>
<dbReference type="InterPro" id="IPR048957">
    <property type="entry name" value="ARMC9_LisH"/>
</dbReference>
<comment type="subcellular location">
    <subcellularLocation>
        <location evidence="1">Cytoplasm</location>
        <location evidence="1">Cytoskeleton</location>
        <location evidence="1">Microtubule organizing center</location>
        <location evidence="1">Centrosome</location>
    </subcellularLocation>
</comment>
<dbReference type="InterPro" id="IPR048959">
    <property type="entry name" value="ARMC9_ARM_dom"/>
</dbReference>
<keyword evidence="5" id="KW-0269">Exonuclease</keyword>
<keyword evidence="2" id="KW-0963">Cytoplasm</keyword>
<organism evidence="5 6">
    <name type="scientific">Stylonychia lemnae</name>
    <name type="common">Ciliate</name>
    <dbReference type="NCBI Taxonomy" id="5949"/>
    <lineage>
        <taxon>Eukaryota</taxon>
        <taxon>Sar</taxon>
        <taxon>Alveolata</taxon>
        <taxon>Ciliophora</taxon>
        <taxon>Intramacronucleata</taxon>
        <taxon>Spirotrichea</taxon>
        <taxon>Stichotrichia</taxon>
        <taxon>Sporadotrichida</taxon>
        <taxon>Oxytrichidae</taxon>
        <taxon>Stylonychinae</taxon>
        <taxon>Stylonychia</taxon>
    </lineage>
</organism>
<dbReference type="OMA" id="KFAHQVM"/>
<evidence type="ECO:0000313" key="6">
    <source>
        <dbReference type="Proteomes" id="UP000039865"/>
    </source>
</evidence>
<evidence type="ECO:0000313" key="5">
    <source>
        <dbReference type="EMBL" id="CDW73502.1"/>
    </source>
</evidence>
<feature type="domain" description="LisH" evidence="4">
    <location>
        <begin position="302"/>
        <end position="407"/>
    </location>
</feature>
<protein>
    <submittedName>
        <fullName evidence="5">3-5 exonuclease family protein</fullName>
    </submittedName>
</protein>
<dbReference type="OrthoDB" id="293022at2759"/>
<keyword evidence="5" id="KW-0540">Nuclease</keyword>
<sequence>MVDKLDYNEINQMVKEYLKFHGLEQTLELFQTEERTKYYNNKGSKSHQLNIVPQDIDHLQRFPGLYHLYTEDKLAEGNVSKNEEEYKMLSKQHSSVLQSARQIFSIAINCLQQLHNIKDGNSMTENLGETIDNYNIQLGKYNQILSSEGKCDRSELFSEAVMNEHKTKLNQAKQENNYKSIVEVLLSLRVNALQISPELRKNLVYELIRNDVFLLTARTKNQFLMELLDIKHKGLRHSLLALISVIVSTLKGVEYLVTNDQLIIARIIDILKEQEDGSVNQRFCVAILQKISIKEDTIAVFLEQGLIEWILSLIERSTSKEVHIFSLDFSSALLANMLHATTTHEYLIKNASKTKSLMIRILDLLKKKIPTSVLMHLLICLSYLNKEKFSQQAEQCGFADCISEFVEYYSKIPVIENENGEIDKRTVLDLCAHMFHPKDVSNDLSQTLEYNDMKPDDKIREFENEQGDLIFECFQDEEKMFE</sequence>
<keyword evidence="6" id="KW-1185">Reference proteome</keyword>
<dbReference type="AlphaFoldDB" id="A0A077ZUF3"/>
<dbReference type="GO" id="GO:0036064">
    <property type="term" value="C:ciliary basal body"/>
    <property type="evidence" value="ECO:0007669"/>
    <property type="project" value="InterPro"/>
</dbReference>
<evidence type="ECO:0000256" key="3">
    <source>
        <dbReference type="ARBA" id="ARBA00023212"/>
    </source>
</evidence>
<dbReference type="PANTHER" id="PTHR14881">
    <property type="entry name" value="LISH DOMAIN-CONTAINING PROTEIN ARMC9"/>
    <property type="match status" value="1"/>
</dbReference>
<dbReference type="InParanoid" id="A0A077ZUF3"/>
<dbReference type="InterPro" id="IPR016024">
    <property type="entry name" value="ARM-type_fold"/>
</dbReference>
<keyword evidence="5" id="KW-0378">Hydrolase</keyword>
<dbReference type="Proteomes" id="UP000039865">
    <property type="component" value="Unassembled WGS sequence"/>
</dbReference>
<evidence type="ECO:0000259" key="4">
    <source>
        <dbReference type="Pfam" id="PF21050"/>
    </source>
</evidence>
<name>A0A077ZUF3_STYLE</name>
<dbReference type="InterPro" id="IPR040369">
    <property type="entry name" value="ARMC9"/>
</dbReference>
<dbReference type="EMBL" id="CCKQ01002413">
    <property type="protein sequence ID" value="CDW73502.1"/>
    <property type="molecule type" value="Genomic_DNA"/>
</dbReference>
<dbReference type="Pfam" id="PF21050">
    <property type="entry name" value="ARMC9_ARM"/>
    <property type="match status" value="1"/>
</dbReference>
<dbReference type="GO" id="GO:0004527">
    <property type="term" value="F:exonuclease activity"/>
    <property type="evidence" value="ECO:0007669"/>
    <property type="project" value="UniProtKB-KW"/>
</dbReference>
<proteinExistence type="predicted"/>
<gene>
    <name evidence="5" type="primary">Contig11891.g12724</name>
    <name evidence="5" type="ORF">STYLEM_2482</name>
</gene>
<dbReference type="PROSITE" id="PS50896">
    <property type="entry name" value="LISH"/>
    <property type="match status" value="1"/>
</dbReference>
<dbReference type="GO" id="GO:0005814">
    <property type="term" value="C:centriole"/>
    <property type="evidence" value="ECO:0007669"/>
    <property type="project" value="TreeGrafter"/>
</dbReference>
<dbReference type="PANTHER" id="PTHR14881:SF4">
    <property type="entry name" value="LISH DOMAIN-CONTAINING PROTEIN ARMC9"/>
    <property type="match status" value="1"/>
</dbReference>
<dbReference type="SUPFAM" id="SSF48371">
    <property type="entry name" value="ARM repeat"/>
    <property type="match status" value="1"/>
</dbReference>
<evidence type="ECO:0000256" key="2">
    <source>
        <dbReference type="ARBA" id="ARBA00022490"/>
    </source>
</evidence>
<accession>A0A077ZUF3</accession>
<dbReference type="InterPro" id="IPR006594">
    <property type="entry name" value="LisH"/>
</dbReference>
<keyword evidence="3" id="KW-0206">Cytoskeleton</keyword>
<dbReference type="GO" id="GO:0060271">
    <property type="term" value="P:cilium assembly"/>
    <property type="evidence" value="ECO:0007669"/>
    <property type="project" value="InterPro"/>
</dbReference>
<evidence type="ECO:0000256" key="1">
    <source>
        <dbReference type="ARBA" id="ARBA00004300"/>
    </source>
</evidence>
<dbReference type="GO" id="GO:0097542">
    <property type="term" value="C:ciliary tip"/>
    <property type="evidence" value="ECO:0007669"/>
    <property type="project" value="TreeGrafter"/>
</dbReference>